<organism evidence="2 3">
    <name type="scientific">Hibiscus sabdariffa</name>
    <name type="common">roselle</name>
    <dbReference type="NCBI Taxonomy" id="183260"/>
    <lineage>
        <taxon>Eukaryota</taxon>
        <taxon>Viridiplantae</taxon>
        <taxon>Streptophyta</taxon>
        <taxon>Embryophyta</taxon>
        <taxon>Tracheophyta</taxon>
        <taxon>Spermatophyta</taxon>
        <taxon>Magnoliopsida</taxon>
        <taxon>eudicotyledons</taxon>
        <taxon>Gunneridae</taxon>
        <taxon>Pentapetalae</taxon>
        <taxon>rosids</taxon>
        <taxon>malvids</taxon>
        <taxon>Malvales</taxon>
        <taxon>Malvaceae</taxon>
        <taxon>Malvoideae</taxon>
        <taxon>Hibiscus</taxon>
    </lineage>
</organism>
<feature type="region of interest" description="Disordered" evidence="1">
    <location>
        <begin position="1"/>
        <end position="90"/>
    </location>
</feature>
<feature type="compositionally biased region" description="Basic and acidic residues" evidence="1">
    <location>
        <begin position="21"/>
        <end position="58"/>
    </location>
</feature>
<protein>
    <submittedName>
        <fullName evidence="2">Uncharacterized protein</fullName>
    </submittedName>
</protein>
<accession>A0ABR2F0J9</accession>
<evidence type="ECO:0000256" key="1">
    <source>
        <dbReference type="SAM" id="MobiDB-lite"/>
    </source>
</evidence>
<dbReference type="Proteomes" id="UP001472677">
    <property type="component" value="Unassembled WGS sequence"/>
</dbReference>
<feature type="compositionally biased region" description="Basic and acidic residues" evidence="1">
    <location>
        <begin position="1"/>
        <end position="10"/>
    </location>
</feature>
<reference evidence="2 3" key="1">
    <citation type="journal article" date="2024" name="G3 (Bethesda)">
        <title>Genome assembly of Hibiscus sabdariffa L. provides insights into metabolisms of medicinal natural products.</title>
        <authorList>
            <person name="Kim T."/>
        </authorList>
    </citation>
    <scope>NUCLEOTIDE SEQUENCE [LARGE SCALE GENOMIC DNA]</scope>
    <source>
        <strain evidence="2">TK-2024</strain>
        <tissue evidence="2">Old leaves</tissue>
    </source>
</reference>
<dbReference type="EMBL" id="JBBPBM010000009">
    <property type="protein sequence ID" value="KAK8568486.1"/>
    <property type="molecule type" value="Genomic_DNA"/>
</dbReference>
<sequence length="90" mass="10459">MHNMQPKENKSYVGPNLPHAPKTDNTDQQKYVHNEQKGRSEGDIKHQTKDRSSNDRSLKAWISKMKNDQRRRKRNHKPPMALPSTMGAKP</sequence>
<name>A0ABR2F0J9_9ROSI</name>
<evidence type="ECO:0000313" key="2">
    <source>
        <dbReference type="EMBL" id="KAK8568486.1"/>
    </source>
</evidence>
<evidence type="ECO:0000313" key="3">
    <source>
        <dbReference type="Proteomes" id="UP001472677"/>
    </source>
</evidence>
<comment type="caution">
    <text evidence="2">The sequence shown here is derived from an EMBL/GenBank/DDBJ whole genome shotgun (WGS) entry which is preliminary data.</text>
</comment>
<proteinExistence type="predicted"/>
<gene>
    <name evidence="2" type="ORF">V6N12_007035</name>
</gene>
<keyword evidence="3" id="KW-1185">Reference proteome</keyword>